<dbReference type="EMBL" id="JAAGOH010000001">
    <property type="protein sequence ID" value="NDY89730.1"/>
    <property type="molecule type" value="Genomic_DNA"/>
</dbReference>
<accession>A0A7C9PEW4</accession>
<comment type="caution">
    <text evidence="1">The sequence shown here is derived from an EMBL/GenBank/DDBJ whole genome shotgun (WGS) entry which is preliminary data.</text>
</comment>
<evidence type="ECO:0000313" key="1">
    <source>
        <dbReference type="EMBL" id="NDY89730.1"/>
    </source>
</evidence>
<reference evidence="1 2" key="1">
    <citation type="submission" date="2020-02" db="EMBL/GenBank/DDBJ databases">
        <title>Ideonella bacterium strain TBM-1.</title>
        <authorList>
            <person name="Chen W.-M."/>
        </authorList>
    </citation>
    <scope>NUCLEOTIDE SEQUENCE [LARGE SCALE GENOMIC DNA]</scope>
    <source>
        <strain evidence="1 2">TBM-1</strain>
    </source>
</reference>
<sequence length="159" mass="16499">MSVAVTYRAFVSRQALIDAINGVLAPAAKGLRVFYAIPVDPSYPLAAYGAFITTVGGLGGNVDGSVHVPYAAGSVSVNGDQVAEYNGGQTYAVGDAVMGPVVTCAPGASPGEADGAGEWFRLEGLSLQSGVNIKFNTLTGLHQDDWIELKELAFTRLFD</sequence>
<gene>
    <name evidence="1" type="ORF">G3A44_00820</name>
</gene>
<evidence type="ECO:0000313" key="2">
    <source>
        <dbReference type="Proteomes" id="UP000484255"/>
    </source>
</evidence>
<proteinExistence type="predicted"/>
<dbReference type="RefSeq" id="WP_163455584.1">
    <property type="nucleotide sequence ID" value="NZ_JAAGOH010000001.1"/>
</dbReference>
<name>A0A7C9PEW4_9BURK</name>
<protein>
    <submittedName>
        <fullName evidence="1">Uncharacterized protein</fullName>
    </submittedName>
</protein>
<keyword evidence="2" id="KW-1185">Reference proteome</keyword>
<dbReference type="AlphaFoldDB" id="A0A7C9PEW4"/>
<dbReference type="Proteomes" id="UP000484255">
    <property type="component" value="Unassembled WGS sequence"/>
</dbReference>
<organism evidence="1 2">
    <name type="scientific">Ideonella livida</name>
    <dbReference type="NCBI Taxonomy" id="2707176"/>
    <lineage>
        <taxon>Bacteria</taxon>
        <taxon>Pseudomonadati</taxon>
        <taxon>Pseudomonadota</taxon>
        <taxon>Betaproteobacteria</taxon>
        <taxon>Burkholderiales</taxon>
        <taxon>Sphaerotilaceae</taxon>
        <taxon>Ideonella</taxon>
    </lineage>
</organism>